<dbReference type="EMBL" id="JASCZI010000043">
    <property type="protein sequence ID" value="MED6107611.1"/>
    <property type="molecule type" value="Genomic_DNA"/>
</dbReference>
<evidence type="ECO:0000256" key="1">
    <source>
        <dbReference type="SAM" id="MobiDB-lite"/>
    </source>
</evidence>
<feature type="region of interest" description="Disordered" evidence="1">
    <location>
        <begin position="1"/>
        <end position="33"/>
    </location>
</feature>
<reference evidence="2 3" key="1">
    <citation type="journal article" date="2023" name="Plants (Basel)">
        <title>Bridging the Gap: Combining Genomics and Transcriptomics Approaches to Understand Stylosanthes scabra, an Orphan Legume from the Brazilian Caatinga.</title>
        <authorList>
            <person name="Ferreira-Neto J.R.C."/>
            <person name="da Silva M.D."/>
            <person name="Binneck E."/>
            <person name="de Melo N.F."/>
            <person name="da Silva R.H."/>
            <person name="de Melo A.L.T.M."/>
            <person name="Pandolfi V."/>
            <person name="Bustamante F.O."/>
            <person name="Brasileiro-Vidal A.C."/>
            <person name="Benko-Iseppon A.M."/>
        </authorList>
    </citation>
    <scope>NUCLEOTIDE SEQUENCE [LARGE SCALE GENOMIC DNA]</scope>
    <source>
        <tissue evidence="2">Leaves</tissue>
    </source>
</reference>
<comment type="caution">
    <text evidence="2">The sequence shown here is derived from an EMBL/GenBank/DDBJ whole genome shotgun (WGS) entry which is preliminary data.</text>
</comment>
<protein>
    <submittedName>
        <fullName evidence="2">Uncharacterized protein</fullName>
    </submittedName>
</protein>
<organism evidence="2 3">
    <name type="scientific">Stylosanthes scabra</name>
    <dbReference type="NCBI Taxonomy" id="79078"/>
    <lineage>
        <taxon>Eukaryota</taxon>
        <taxon>Viridiplantae</taxon>
        <taxon>Streptophyta</taxon>
        <taxon>Embryophyta</taxon>
        <taxon>Tracheophyta</taxon>
        <taxon>Spermatophyta</taxon>
        <taxon>Magnoliopsida</taxon>
        <taxon>eudicotyledons</taxon>
        <taxon>Gunneridae</taxon>
        <taxon>Pentapetalae</taxon>
        <taxon>rosids</taxon>
        <taxon>fabids</taxon>
        <taxon>Fabales</taxon>
        <taxon>Fabaceae</taxon>
        <taxon>Papilionoideae</taxon>
        <taxon>50 kb inversion clade</taxon>
        <taxon>dalbergioids sensu lato</taxon>
        <taxon>Dalbergieae</taxon>
        <taxon>Pterocarpus clade</taxon>
        <taxon>Stylosanthes</taxon>
    </lineage>
</organism>
<keyword evidence="3" id="KW-1185">Reference proteome</keyword>
<name>A0ABU6Q6Z5_9FABA</name>
<proteinExistence type="predicted"/>
<sequence>MVRDGRIGRIRHASPAKKMADPLEPGGPPPQNPMEVHILQVSWTGTNLMLNLMQRHVNAHNILFNSLNDEIVRVQTNIAALEQSIQRWKDFPNSRLIVWQSFHSFGLNFALEDSPKFRENGQRFAFSMPDFSSRKSAYNLVVESYYHSEMDILRRELHNAQQDLLSDCKFLDNNTTLS</sequence>
<evidence type="ECO:0000313" key="2">
    <source>
        <dbReference type="EMBL" id="MED6107611.1"/>
    </source>
</evidence>
<evidence type="ECO:0000313" key="3">
    <source>
        <dbReference type="Proteomes" id="UP001341840"/>
    </source>
</evidence>
<gene>
    <name evidence="2" type="ORF">PIB30_015571</name>
</gene>
<dbReference type="Proteomes" id="UP001341840">
    <property type="component" value="Unassembled WGS sequence"/>
</dbReference>
<accession>A0ABU6Q6Z5</accession>